<keyword evidence="3" id="KW-1185">Reference proteome</keyword>
<dbReference type="Proteomes" id="UP000321424">
    <property type="component" value="Unassembled WGS sequence"/>
</dbReference>
<sequence>MSDPAERDTTARPPDVRRHHVPAIISYPAERDITARPLDVRRHHVPAIISYPAERDITARPLKIGRDHTRIQPSSWMFGRGPSGSSGAREVKQNG</sequence>
<accession>A0A511MT33</accession>
<feature type="region of interest" description="Disordered" evidence="1">
    <location>
        <begin position="1"/>
        <end position="23"/>
    </location>
</feature>
<feature type="region of interest" description="Disordered" evidence="1">
    <location>
        <begin position="67"/>
        <end position="95"/>
    </location>
</feature>
<name>A0A511MT33_9NOCA</name>
<dbReference type="EMBL" id="BJXA01000112">
    <property type="protein sequence ID" value="GEM43743.1"/>
    <property type="molecule type" value="Genomic_DNA"/>
</dbReference>
<evidence type="ECO:0000256" key="1">
    <source>
        <dbReference type="SAM" id="MobiDB-lite"/>
    </source>
</evidence>
<organism evidence="2 3">
    <name type="scientific">Nocardia ninae NBRC 108245</name>
    <dbReference type="NCBI Taxonomy" id="1210091"/>
    <lineage>
        <taxon>Bacteria</taxon>
        <taxon>Bacillati</taxon>
        <taxon>Actinomycetota</taxon>
        <taxon>Actinomycetes</taxon>
        <taxon>Mycobacteriales</taxon>
        <taxon>Nocardiaceae</taxon>
        <taxon>Nocardia</taxon>
    </lineage>
</organism>
<gene>
    <name evidence="2" type="ORF">NN4_82620</name>
</gene>
<protein>
    <submittedName>
        <fullName evidence="2">Uncharacterized protein</fullName>
    </submittedName>
</protein>
<evidence type="ECO:0000313" key="3">
    <source>
        <dbReference type="Proteomes" id="UP000321424"/>
    </source>
</evidence>
<feature type="compositionally biased region" description="Basic and acidic residues" evidence="1">
    <location>
        <begin position="1"/>
        <end position="16"/>
    </location>
</feature>
<reference evidence="2 3" key="1">
    <citation type="submission" date="2019-07" db="EMBL/GenBank/DDBJ databases">
        <title>Whole genome shotgun sequence of Nocardia ninae NBRC 108245.</title>
        <authorList>
            <person name="Hosoyama A."/>
            <person name="Uohara A."/>
            <person name="Ohji S."/>
            <person name="Ichikawa N."/>
        </authorList>
    </citation>
    <scope>NUCLEOTIDE SEQUENCE [LARGE SCALE GENOMIC DNA]</scope>
    <source>
        <strain evidence="2 3">NBRC 108245</strain>
    </source>
</reference>
<comment type="caution">
    <text evidence="2">The sequence shown here is derived from an EMBL/GenBank/DDBJ whole genome shotgun (WGS) entry which is preliminary data.</text>
</comment>
<proteinExistence type="predicted"/>
<evidence type="ECO:0000313" key="2">
    <source>
        <dbReference type="EMBL" id="GEM43743.1"/>
    </source>
</evidence>
<dbReference type="AlphaFoldDB" id="A0A511MT33"/>